<name>A0A2U9CMD2_SCOMX</name>
<sequence length="226" mass="24658">MCNAALPVWMSANISRQLPSTWDNSNTMTLTSCFFVDKLSVLRLWMTSEFMSTLQVLWHELRLKHHKVAVTSGGYGNLRSRWTRTTAGFGSQRSTDESSCHAGWQCWPDVIQGAESLVAAGLLPLLCPTPGIFLNPINDLWVVESRDRWSLVCFHTSLALNCTSLILVLVITTNTSMGRSLASASSKSSSSKLPEHVLSDYFPACLSCPQQITSGGILISSATGAT</sequence>
<proteinExistence type="predicted"/>
<organism evidence="1 2">
    <name type="scientific">Scophthalmus maximus</name>
    <name type="common">Turbot</name>
    <name type="synonym">Psetta maxima</name>
    <dbReference type="NCBI Taxonomy" id="52904"/>
    <lineage>
        <taxon>Eukaryota</taxon>
        <taxon>Metazoa</taxon>
        <taxon>Chordata</taxon>
        <taxon>Craniata</taxon>
        <taxon>Vertebrata</taxon>
        <taxon>Euteleostomi</taxon>
        <taxon>Actinopterygii</taxon>
        <taxon>Neopterygii</taxon>
        <taxon>Teleostei</taxon>
        <taxon>Neoteleostei</taxon>
        <taxon>Acanthomorphata</taxon>
        <taxon>Carangaria</taxon>
        <taxon>Pleuronectiformes</taxon>
        <taxon>Pleuronectoidei</taxon>
        <taxon>Scophthalmidae</taxon>
        <taxon>Scophthalmus</taxon>
    </lineage>
</organism>
<protein>
    <submittedName>
        <fullName evidence="1">Uncharacterized protein</fullName>
    </submittedName>
</protein>
<gene>
    <name evidence="1" type="ORF">SMAX5B_017347</name>
</gene>
<reference evidence="1 2" key="1">
    <citation type="submission" date="2017-12" db="EMBL/GenBank/DDBJ databases">
        <title>Integrating genomic resources of turbot (Scophthalmus maximus) in depth evaluation of genetic and physical mapping variation across individuals.</title>
        <authorList>
            <person name="Martinez P."/>
        </authorList>
    </citation>
    <scope>NUCLEOTIDE SEQUENCE [LARGE SCALE GENOMIC DNA]</scope>
</reference>
<dbReference type="EMBL" id="CP026260">
    <property type="protein sequence ID" value="AWP17717.1"/>
    <property type="molecule type" value="Genomic_DNA"/>
</dbReference>
<evidence type="ECO:0000313" key="1">
    <source>
        <dbReference type="EMBL" id="AWP17717.1"/>
    </source>
</evidence>
<keyword evidence="2" id="KW-1185">Reference proteome</keyword>
<accession>A0A2U9CMD2</accession>
<evidence type="ECO:0000313" key="2">
    <source>
        <dbReference type="Proteomes" id="UP000246464"/>
    </source>
</evidence>
<dbReference type="Proteomes" id="UP000246464">
    <property type="component" value="Chromosome 18"/>
</dbReference>
<dbReference type="AlphaFoldDB" id="A0A2U9CMD2"/>